<sequence length="257" mass="27679">MLPLPRLLPALALTGFVALAAAPTRAEAPLTDAQRQAVEGIIREYLVKNPEVLQDAMAELERRTQEAQKQAQASALKETRDVLHNSPHGIVAGNPGGDVTLVEFFDYNCGYCKRALTDIQTIMKSDPKLKVVLKDFPVLGPDSLEASKVALAVKQQLKGDKLFDYHVKLLETRGRVNGERAISLAREMGADVARLQKDMQSPEIQAALQENVGLGDKLGLSGTPAFIIGDEIIPGAVGIEPIRKTVAGVRQCGHAAC</sequence>
<keyword evidence="3" id="KW-1015">Disulfide bond</keyword>
<evidence type="ECO:0000313" key="8">
    <source>
        <dbReference type="Proteomes" id="UP001055167"/>
    </source>
</evidence>
<dbReference type="RefSeq" id="WP_128560265.1">
    <property type="nucleotide sequence ID" value="NZ_BPQH01000018.1"/>
</dbReference>
<organism evidence="7 8">
    <name type="scientific">Methylobacterium crusticola</name>
    <dbReference type="NCBI Taxonomy" id="1697972"/>
    <lineage>
        <taxon>Bacteria</taxon>
        <taxon>Pseudomonadati</taxon>
        <taxon>Pseudomonadota</taxon>
        <taxon>Alphaproteobacteria</taxon>
        <taxon>Hyphomicrobiales</taxon>
        <taxon>Methylobacteriaceae</taxon>
        <taxon>Methylobacterium</taxon>
    </lineage>
</organism>
<accession>A0ABQ4R637</accession>
<feature type="signal peptide" evidence="5">
    <location>
        <begin position="1"/>
        <end position="20"/>
    </location>
</feature>
<evidence type="ECO:0000256" key="5">
    <source>
        <dbReference type="SAM" id="SignalP"/>
    </source>
</evidence>
<reference evidence="7" key="2">
    <citation type="submission" date="2021-08" db="EMBL/GenBank/DDBJ databases">
        <authorList>
            <person name="Tani A."/>
            <person name="Ola A."/>
            <person name="Ogura Y."/>
            <person name="Katsura K."/>
            <person name="Hayashi T."/>
        </authorList>
    </citation>
    <scope>NUCLEOTIDE SEQUENCE</scope>
    <source>
        <strain evidence="7">KCTC 52305</strain>
    </source>
</reference>
<dbReference type="InterPro" id="IPR036249">
    <property type="entry name" value="Thioredoxin-like_sf"/>
</dbReference>
<keyword evidence="1 5" id="KW-0732">Signal</keyword>
<dbReference type="PROSITE" id="PS51352">
    <property type="entry name" value="THIOREDOXIN_2"/>
    <property type="match status" value="1"/>
</dbReference>
<evidence type="ECO:0000256" key="1">
    <source>
        <dbReference type="ARBA" id="ARBA00022729"/>
    </source>
</evidence>
<dbReference type="PANTHER" id="PTHR13887">
    <property type="entry name" value="GLUTATHIONE S-TRANSFERASE KAPPA"/>
    <property type="match status" value="1"/>
</dbReference>
<dbReference type="InterPro" id="IPR013766">
    <property type="entry name" value="Thioredoxin_domain"/>
</dbReference>
<evidence type="ECO:0000256" key="2">
    <source>
        <dbReference type="ARBA" id="ARBA00023002"/>
    </source>
</evidence>
<dbReference type="PANTHER" id="PTHR13887:SF14">
    <property type="entry name" value="DISULFIDE BOND FORMATION PROTEIN D"/>
    <property type="match status" value="1"/>
</dbReference>
<dbReference type="CDD" id="cd03023">
    <property type="entry name" value="DsbA_Com1_like"/>
    <property type="match status" value="1"/>
</dbReference>
<dbReference type="EMBL" id="BPQH01000018">
    <property type="protein sequence ID" value="GJD52264.1"/>
    <property type="molecule type" value="Genomic_DNA"/>
</dbReference>
<dbReference type="InterPro" id="IPR041205">
    <property type="entry name" value="ScsC_N"/>
</dbReference>
<keyword evidence="2" id="KW-0560">Oxidoreductase</keyword>
<keyword evidence="4" id="KW-0676">Redox-active center</keyword>
<dbReference type="Pfam" id="PF18312">
    <property type="entry name" value="ScsC_N"/>
    <property type="match status" value="1"/>
</dbReference>
<gene>
    <name evidence="7" type="ORF">OPKNFCMD_5027</name>
</gene>
<dbReference type="InterPro" id="IPR001853">
    <property type="entry name" value="DSBA-like_thioredoxin_dom"/>
</dbReference>
<feature type="domain" description="Thioredoxin" evidence="6">
    <location>
        <begin position="22"/>
        <end position="251"/>
    </location>
</feature>
<name>A0ABQ4R637_9HYPH</name>
<keyword evidence="8" id="KW-1185">Reference proteome</keyword>
<evidence type="ECO:0000256" key="3">
    <source>
        <dbReference type="ARBA" id="ARBA00023157"/>
    </source>
</evidence>
<proteinExistence type="predicted"/>
<comment type="caution">
    <text evidence="7">The sequence shown here is derived from an EMBL/GenBank/DDBJ whole genome shotgun (WGS) entry which is preliminary data.</text>
</comment>
<feature type="chain" id="PRO_5046731550" description="Thioredoxin domain-containing protein" evidence="5">
    <location>
        <begin position="21"/>
        <end position="257"/>
    </location>
</feature>
<dbReference type="Pfam" id="PF01323">
    <property type="entry name" value="DSBA"/>
    <property type="match status" value="1"/>
</dbReference>
<dbReference type="Gene3D" id="3.40.30.10">
    <property type="entry name" value="Glutaredoxin"/>
    <property type="match status" value="1"/>
</dbReference>
<dbReference type="SUPFAM" id="SSF52833">
    <property type="entry name" value="Thioredoxin-like"/>
    <property type="match status" value="1"/>
</dbReference>
<evidence type="ECO:0000313" key="7">
    <source>
        <dbReference type="EMBL" id="GJD52264.1"/>
    </source>
</evidence>
<dbReference type="Proteomes" id="UP001055167">
    <property type="component" value="Unassembled WGS sequence"/>
</dbReference>
<evidence type="ECO:0000259" key="6">
    <source>
        <dbReference type="PROSITE" id="PS51352"/>
    </source>
</evidence>
<protein>
    <recommendedName>
        <fullName evidence="6">Thioredoxin domain-containing protein</fullName>
    </recommendedName>
</protein>
<evidence type="ECO:0000256" key="4">
    <source>
        <dbReference type="ARBA" id="ARBA00023284"/>
    </source>
</evidence>
<reference evidence="7" key="1">
    <citation type="journal article" date="2021" name="Front. Microbiol.">
        <title>Comprehensive Comparative Genomics and Phenotyping of Methylobacterium Species.</title>
        <authorList>
            <person name="Alessa O."/>
            <person name="Ogura Y."/>
            <person name="Fujitani Y."/>
            <person name="Takami H."/>
            <person name="Hayashi T."/>
            <person name="Sahin N."/>
            <person name="Tani A."/>
        </authorList>
    </citation>
    <scope>NUCLEOTIDE SEQUENCE</scope>
    <source>
        <strain evidence="7">KCTC 52305</strain>
    </source>
</reference>